<dbReference type="GeneID" id="54490691"/>
<dbReference type="GO" id="GO:0020037">
    <property type="term" value="F:heme binding"/>
    <property type="evidence" value="ECO:0007669"/>
    <property type="project" value="InterPro"/>
</dbReference>
<dbReference type="GO" id="GO:0005506">
    <property type="term" value="F:iron ion binding"/>
    <property type="evidence" value="ECO:0007669"/>
    <property type="project" value="InterPro"/>
</dbReference>
<dbReference type="InterPro" id="IPR050121">
    <property type="entry name" value="Cytochrome_P450_monoxygenase"/>
</dbReference>
<evidence type="ECO:0000313" key="6">
    <source>
        <dbReference type="EMBL" id="KAF2754942.1"/>
    </source>
</evidence>
<dbReference type="OrthoDB" id="1470350at2759"/>
<organism evidence="6 7">
    <name type="scientific">Pseudovirgaria hyperparasitica</name>
    <dbReference type="NCBI Taxonomy" id="470096"/>
    <lineage>
        <taxon>Eukaryota</taxon>
        <taxon>Fungi</taxon>
        <taxon>Dikarya</taxon>
        <taxon>Ascomycota</taxon>
        <taxon>Pezizomycotina</taxon>
        <taxon>Dothideomycetes</taxon>
        <taxon>Dothideomycetes incertae sedis</taxon>
        <taxon>Acrospermales</taxon>
        <taxon>Acrospermaceae</taxon>
        <taxon>Pseudovirgaria</taxon>
    </lineage>
</organism>
<evidence type="ECO:0000256" key="4">
    <source>
        <dbReference type="ARBA" id="ARBA00023004"/>
    </source>
</evidence>
<dbReference type="PANTHER" id="PTHR24305:SF166">
    <property type="entry name" value="CYTOCHROME P450 12A4, MITOCHONDRIAL-RELATED"/>
    <property type="match status" value="1"/>
</dbReference>
<evidence type="ECO:0000256" key="2">
    <source>
        <dbReference type="ARBA" id="ARBA00010617"/>
    </source>
</evidence>
<evidence type="ECO:0000313" key="7">
    <source>
        <dbReference type="Proteomes" id="UP000799437"/>
    </source>
</evidence>
<keyword evidence="7" id="KW-1185">Reference proteome</keyword>
<dbReference type="InterPro" id="IPR001128">
    <property type="entry name" value="Cyt_P450"/>
</dbReference>
<dbReference type="RefSeq" id="XP_033597393.1">
    <property type="nucleotide sequence ID" value="XM_033749637.1"/>
</dbReference>
<evidence type="ECO:0000256" key="1">
    <source>
        <dbReference type="ARBA" id="ARBA00001971"/>
    </source>
</evidence>
<dbReference type="InterPro" id="IPR036396">
    <property type="entry name" value="Cyt_P450_sf"/>
</dbReference>
<dbReference type="PRINTS" id="PR00385">
    <property type="entry name" value="P450"/>
</dbReference>
<accession>A0A6A6VWH7</accession>
<comment type="similarity">
    <text evidence="2">Belongs to the cytochrome P450 family.</text>
</comment>
<gene>
    <name evidence="6" type="ORF">EJ05DRAFT_540971</name>
</gene>
<dbReference type="EMBL" id="ML996579">
    <property type="protein sequence ID" value="KAF2754942.1"/>
    <property type="molecule type" value="Genomic_DNA"/>
</dbReference>
<comment type="cofactor">
    <cofactor evidence="1 5">
        <name>heme</name>
        <dbReference type="ChEBI" id="CHEBI:30413"/>
    </cofactor>
</comment>
<protein>
    <submittedName>
        <fullName evidence="6">Cytochrome P450</fullName>
    </submittedName>
</protein>
<name>A0A6A6VWH7_9PEZI</name>
<keyword evidence="5" id="KW-0349">Heme</keyword>
<sequence>MAKPSLLSKLLPLLLINIIGSVFLKKYHSSNDAGSAVNPLLIQVAVNLSVWISYKTFIYPRFLSRLRSLPTAKVGKRTRTLPFIGYGPVQFADARGETLLKMSDTVPNKGLVRFHGFMESECLLLTSPEATQEVLVQKSYDWIKPPAAKKLLEWWFKTDLLFSTEGARHREMKKNMTAFFSLAKVKVLYPLLWERALKMADEIERAAKLDTCKSGTVDIKQFVWQHTLDTTRRTIFGEQIEKSPRRYEIMKLQGSVLGTTWDMRVYYALNAFLPRWTVNLIPGGISERVKSSSEDLTKAISSFIKEVESETYSASLPGIAVQMSQAGFFTDDELVANMLGIVIAAVEPTAAAFLWVIYYLSKYPEWQTKVRDEMKTKIPYSSAIGQTEVVNVADTFESLTYLDAVCNEALRLMPTNPTTNRIAKDDTTILGQYVPAGTKVFVSSYVLDRHPQIWGPTAREYNPGRWLEKRPNERLEKRTGVATSSHAGFLPFLHGSRKCIGFMYAQADIRSLVASLVGRFEFEMADLNEKIIPAGVLSSAPKNGLNIRIKRVEAW</sequence>
<dbReference type="GO" id="GO:0004497">
    <property type="term" value="F:monooxygenase activity"/>
    <property type="evidence" value="ECO:0007669"/>
    <property type="project" value="InterPro"/>
</dbReference>
<evidence type="ECO:0000256" key="5">
    <source>
        <dbReference type="PIRSR" id="PIRSR602403-1"/>
    </source>
</evidence>
<dbReference type="SUPFAM" id="SSF48264">
    <property type="entry name" value="Cytochrome P450"/>
    <property type="match status" value="1"/>
</dbReference>
<reference evidence="6" key="1">
    <citation type="journal article" date="2020" name="Stud. Mycol.">
        <title>101 Dothideomycetes genomes: a test case for predicting lifestyles and emergence of pathogens.</title>
        <authorList>
            <person name="Haridas S."/>
            <person name="Albert R."/>
            <person name="Binder M."/>
            <person name="Bloem J."/>
            <person name="Labutti K."/>
            <person name="Salamov A."/>
            <person name="Andreopoulos B."/>
            <person name="Baker S."/>
            <person name="Barry K."/>
            <person name="Bills G."/>
            <person name="Bluhm B."/>
            <person name="Cannon C."/>
            <person name="Castanera R."/>
            <person name="Culley D."/>
            <person name="Daum C."/>
            <person name="Ezra D."/>
            <person name="Gonzalez J."/>
            <person name="Henrissat B."/>
            <person name="Kuo A."/>
            <person name="Liang C."/>
            <person name="Lipzen A."/>
            <person name="Lutzoni F."/>
            <person name="Magnuson J."/>
            <person name="Mondo S."/>
            <person name="Nolan M."/>
            <person name="Ohm R."/>
            <person name="Pangilinan J."/>
            <person name="Park H.-J."/>
            <person name="Ramirez L."/>
            <person name="Alfaro M."/>
            <person name="Sun H."/>
            <person name="Tritt A."/>
            <person name="Yoshinaga Y."/>
            <person name="Zwiers L.-H."/>
            <person name="Turgeon B."/>
            <person name="Goodwin S."/>
            <person name="Spatafora J."/>
            <person name="Crous P."/>
            <person name="Grigoriev I."/>
        </authorList>
    </citation>
    <scope>NUCLEOTIDE SEQUENCE</scope>
    <source>
        <strain evidence="6">CBS 121739</strain>
    </source>
</reference>
<dbReference type="GO" id="GO:0016705">
    <property type="term" value="F:oxidoreductase activity, acting on paired donors, with incorporation or reduction of molecular oxygen"/>
    <property type="evidence" value="ECO:0007669"/>
    <property type="project" value="InterPro"/>
</dbReference>
<dbReference type="AlphaFoldDB" id="A0A6A6VWH7"/>
<dbReference type="Gene3D" id="1.10.630.10">
    <property type="entry name" value="Cytochrome P450"/>
    <property type="match status" value="1"/>
</dbReference>
<evidence type="ECO:0000256" key="3">
    <source>
        <dbReference type="ARBA" id="ARBA00022723"/>
    </source>
</evidence>
<dbReference type="PANTHER" id="PTHR24305">
    <property type="entry name" value="CYTOCHROME P450"/>
    <property type="match status" value="1"/>
</dbReference>
<keyword evidence="3 5" id="KW-0479">Metal-binding</keyword>
<dbReference type="InterPro" id="IPR002403">
    <property type="entry name" value="Cyt_P450_E_grp-IV"/>
</dbReference>
<dbReference type="Proteomes" id="UP000799437">
    <property type="component" value="Unassembled WGS sequence"/>
</dbReference>
<keyword evidence="4 5" id="KW-0408">Iron</keyword>
<proteinExistence type="inferred from homology"/>
<feature type="binding site" description="axial binding residue" evidence="5">
    <location>
        <position position="499"/>
    </location>
    <ligand>
        <name>heme</name>
        <dbReference type="ChEBI" id="CHEBI:30413"/>
    </ligand>
    <ligandPart>
        <name>Fe</name>
        <dbReference type="ChEBI" id="CHEBI:18248"/>
    </ligandPart>
</feature>
<dbReference type="Pfam" id="PF00067">
    <property type="entry name" value="p450"/>
    <property type="match status" value="1"/>
</dbReference>
<dbReference type="PRINTS" id="PR00465">
    <property type="entry name" value="EP450IV"/>
</dbReference>